<dbReference type="InterPro" id="IPR054461">
    <property type="entry name" value="TraI-like_C"/>
</dbReference>
<dbReference type="EMBL" id="MH548371">
    <property type="protein sequence ID" value="AXQ85577.1"/>
    <property type="molecule type" value="Genomic_DNA"/>
</dbReference>
<dbReference type="InterPro" id="IPR054462">
    <property type="entry name" value="TraI_M"/>
</dbReference>
<evidence type="ECO:0000313" key="8">
    <source>
        <dbReference type="Proteomes" id="UP000565155"/>
    </source>
</evidence>
<organism evidence="6">
    <name type="scientific">Vibrio alginolyticus</name>
    <dbReference type="NCBI Taxonomy" id="663"/>
    <lineage>
        <taxon>Bacteria</taxon>
        <taxon>Pseudomonadati</taxon>
        <taxon>Pseudomonadota</taxon>
        <taxon>Gammaproteobacteria</taxon>
        <taxon>Vibrionales</taxon>
        <taxon>Vibrionaceae</taxon>
        <taxon>Vibrio</taxon>
    </lineage>
</organism>
<feature type="region of interest" description="Disordered" evidence="1">
    <location>
        <begin position="675"/>
        <end position="698"/>
    </location>
</feature>
<dbReference type="Pfam" id="PF22863">
    <property type="entry name" value="TraI_middle"/>
    <property type="match status" value="1"/>
</dbReference>
<sequence length="798" mass="88963">MIIKHVPMRSAKKSDFSGLVKYITDEQSKTERLGLVNVTNCHANTMQAVIGEVLATQHTNTRATGDKTYHLIVSFRPGEKPDSDVLKAIEERVCSGLGFSEHQRVSAVHHDTDNVHIHIAINKIHPTNKTMHEPFQAYRKFGSLSDILENEYGLEKDNHQGFKTVSEGRASDMEKHAGIESLVSWVKRECLEEIRAAENWQQLHQVLSENSLEIRKQGNGFVVESADGTQVKASTLARDLSKQQLEKKLGEFEQINNPVPPQDKRRRYEKRPTKFKVNTTELYAKYQEEQKQLTAARKIEWINAKGRKDSRIEAAKRKNRLRRAAIKLMGESRLNKKILYSQAHKALKADIQAINKANKLERQALYEKYKRRAWADWLKQESLKGNKTALEALRARDKAKALKGDVISGKQKKSSPVNLEGLNKPNVAPIGKKPPAFAKNRLRSMSSLGAVHFEHKPGYAPVMDNITKKGTIIYRAGKSAIRDDGEKLQISREATNEALKNALLLAKERYGSRITVNGSAQFKAQVIFTAATLNLPITFADAGMERRRQDLLNQENNHDRREQTTGRTERGRSDRPSTSRLGRGITEHTDSGTRTTIANDDRSNTNGADSAPSTSNSVGGANAGNDGGNVLRKPKPNVTGIGRNPPSIAKNRLRTLSSLSVVRFARRSEMLLPSDVSGQLEHQGTKPDNQLRWGVSGGGRLNPGEVAVNKYLSERESKRAKGFDIPKHSRYNNQPGAFTYGGIRNVEGQALALLNRGDEVLVLPIDKATAQRMKRVRIGEAVTVTPQGSLNKSKGRSR</sequence>
<name>A0A510BP33_VIBAL</name>
<dbReference type="InterPro" id="IPR040677">
    <property type="entry name" value="LPD7"/>
</dbReference>
<geneLocation type="plasmid" evidence="6">
    <name>pVb1636</name>
</geneLocation>
<feature type="domain" description="TraI-like middle" evidence="5">
    <location>
        <begin position="167"/>
        <end position="254"/>
    </location>
</feature>
<dbReference type="RefSeq" id="WP_169629002.1">
    <property type="nucleotide sequence ID" value="NZ_JABCMA010000029.1"/>
</dbReference>
<accession>A0A510BP33</accession>
<evidence type="ECO:0000256" key="1">
    <source>
        <dbReference type="SAM" id="MobiDB-lite"/>
    </source>
</evidence>
<dbReference type="AlphaFoldDB" id="A0A510BP33"/>
<dbReference type="InterPro" id="IPR049751">
    <property type="entry name" value="TraI/MobA_relaxases"/>
</dbReference>
<proteinExistence type="predicted"/>
<feature type="domain" description="TraI-like C-terminal" evidence="4">
    <location>
        <begin position="707"/>
        <end position="790"/>
    </location>
</feature>
<dbReference type="Pfam" id="PF03432">
    <property type="entry name" value="Relaxase"/>
    <property type="match status" value="1"/>
</dbReference>
<evidence type="ECO:0000259" key="2">
    <source>
        <dbReference type="Pfam" id="PF03432"/>
    </source>
</evidence>
<dbReference type="InterPro" id="IPR005094">
    <property type="entry name" value="Endonuclease_MobA/VirD2"/>
</dbReference>
<dbReference type="EMBL" id="JABCMA010000029">
    <property type="protein sequence ID" value="NMR75802.1"/>
    <property type="molecule type" value="Genomic_DNA"/>
</dbReference>
<feature type="compositionally biased region" description="Basic and acidic residues" evidence="1">
    <location>
        <begin position="551"/>
        <end position="577"/>
    </location>
</feature>
<feature type="domain" description="MobA/VirD2-like nuclease" evidence="2">
    <location>
        <begin position="22"/>
        <end position="154"/>
    </location>
</feature>
<evidence type="ECO:0000259" key="3">
    <source>
        <dbReference type="Pfam" id="PF18821"/>
    </source>
</evidence>
<feature type="compositionally biased region" description="Polar residues" evidence="1">
    <location>
        <begin position="592"/>
        <end position="614"/>
    </location>
</feature>
<protein>
    <submittedName>
        <fullName evidence="6">IncP-type DNA relaxase TraI</fullName>
    </submittedName>
    <submittedName>
        <fullName evidence="7">Relaxase/mobilization nuclease domain-containing protein</fullName>
    </submittedName>
</protein>
<gene>
    <name evidence="6" type="primary">traI</name>
    <name evidence="7" type="ORF">HKB35_19510</name>
</gene>
<evidence type="ECO:0000259" key="5">
    <source>
        <dbReference type="Pfam" id="PF22863"/>
    </source>
</evidence>
<evidence type="ECO:0000259" key="4">
    <source>
        <dbReference type="Pfam" id="PF22287"/>
    </source>
</evidence>
<dbReference type="Pfam" id="PF22287">
    <property type="entry name" value="TraI-like_C"/>
    <property type="match status" value="1"/>
</dbReference>
<feature type="compositionally biased region" description="Polar residues" evidence="1">
    <location>
        <begin position="676"/>
        <end position="688"/>
    </location>
</feature>
<dbReference type="NCBIfam" id="NF041893">
    <property type="entry name" value="TraI_MobP_relax"/>
    <property type="match status" value="1"/>
</dbReference>
<keyword evidence="6" id="KW-0614">Plasmid</keyword>
<reference evidence="7 8" key="2">
    <citation type="submission" date="2020-04" db="EMBL/GenBank/DDBJ databases">
        <title>Whole-genome sequencing of Vibrio spp. from China reveals different genetic environments of blaCTX-M-14 among diverse lineages.</title>
        <authorList>
            <person name="Zheng Z."/>
            <person name="Ye L."/>
            <person name="Chen S."/>
        </authorList>
    </citation>
    <scope>NUCLEOTIDE SEQUENCE [LARGE SCALE GENOMIC DNA]</scope>
    <source>
        <strain evidence="7 8">Vb1636</strain>
    </source>
</reference>
<evidence type="ECO:0000313" key="6">
    <source>
        <dbReference type="EMBL" id="AXQ85577.1"/>
    </source>
</evidence>
<reference evidence="6" key="1">
    <citation type="submission" date="2018-06" db="EMBL/GenBank/DDBJ databases">
        <title>Genetic characterization of a blaCTX-M-14-carrying plasmid in Vibrio alginolyticus.</title>
        <authorList>
            <person name="Zheng Z."/>
            <person name="Li R."/>
            <person name="Chen S."/>
        </authorList>
    </citation>
    <scope>NUCLEOTIDE SEQUENCE</scope>
    <source>
        <strain evidence="6">Vb1636</strain>
        <plasmid evidence="6">pVb1636</plasmid>
    </source>
</reference>
<feature type="domain" description="Large polyvalent protein-associated" evidence="3">
    <location>
        <begin position="462"/>
        <end position="550"/>
    </location>
</feature>
<dbReference type="Pfam" id="PF18821">
    <property type="entry name" value="LPD7"/>
    <property type="match status" value="1"/>
</dbReference>
<dbReference type="Proteomes" id="UP000565155">
    <property type="component" value="Unassembled WGS sequence"/>
</dbReference>
<evidence type="ECO:0000313" key="7">
    <source>
        <dbReference type="EMBL" id="NMR75802.1"/>
    </source>
</evidence>
<feature type="region of interest" description="Disordered" evidence="1">
    <location>
        <begin position="551"/>
        <end position="647"/>
    </location>
</feature>